<keyword evidence="6 11" id="KW-1133">Transmembrane helix</keyword>
<evidence type="ECO:0000256" key="2">
    <source>
        <dbReference type="ARBA" id="ARBA00004651"/>
    </source>
</evidence>
<evidence type="ECO:0000256" key="10">
    <source>
        <dbReference type="SAM" id="MobiDB-lite"/>
    </source>
</evidence>
<feature type="domain" description="Flagellar M-ring N-terminal" evidence="12">
    <location>
        <begin position="44"/>
        <end position="217"/>
    </location>
</feature>
<dbReference type="Proteomes" id="UP000633219">
    <property type="component" value="Unassembled WGS sequence"/>
</dbReference>
<dbReference type="PRINTS" id="PR01009">
    <property type="entry name" value="FLGMRINGFLIF"/>
</dbReference>
<feature type="transmembrane region" description="Helical" evidence="11">
    <location>
        <begin position="439"/>
        <end position="457"/>
    </location>
</feature>
<evidence type="ECO:0000256" key="8">
    <source>
        <dbReference type="ARBA" id="ARBA00023143"/>
    </source>
</evidence>
<dbReference type="AlphaFoldDB" id="A0A936YQE5"/>
<dbReference type="PANTHER" id="PTHR30046:SF0">
    <property type="entry name" value="FLAGELLAR M-RING PROTEIN"/>
    <property type="match status" value="1"/>
</dbReference>
<keyword evidence="14" id="KW-0966">Cell projection</keyword>
<dbReference type="InterPro" id="IPR045851">
    <property type="entry name" value="AMP-bd_C_sf"/>
</dbReference>
<feature type="compositionally biased region" description="Basic and acidic residues" evidence="10">
    <location>
        <begin position="282"/>
        <end position="296"/>
    </location>
</feature>
<sequence length="567" mass="60181">MNLLNQLTAILKNLMALGTGKLIALGAVGVLTLSAILFGTYYVNRPGYETLYVGLETTDVNQIGIALSEGGMEFQVGTDGKSISVPVGLTGKARLFLAERGLPNSNNAGYELFDNVGSLGLTSFMQEVTRVRALEGEIARTIQTINGISAARVHIVMADRGSFRQAEQKPSASVMIRASQSAGQGAAASIRHLVASAVPGLQIDDVTILDSAGQLLASGDDPSNSALNRSLGIVQNVQSELENKIDKALAPFLGMDNFRASVTAKLNTDAQQIQETVYDPESKVERSVRVTKEAQKSEQVSADQAATVEQNVPQGNDSAGTGPKSSDQNDKKEEQTNYEINSKTTATVRNGYTVDKLSVAVVINKGRVGKLIGEPFDQVKYDNFIAEMQKIVSSAAGLDTVRGDLVSVSAIDFLENQLLQESASTESFMDVFLRNMGSMVNAGAFVLVAFLIVWLGFRPLIKAIGGPELAAASVGAPGSLPMGESAGLELPDFSPPVVGPGSTLMDGFGSDFGFDSTDDLLSAGDEDSSFSKRVKEGPERRLARMVDLSEERAAKILRKWASAERAA</sequence>
<feature type="transmembrane region" description="Helical" evidence="11">
    <location>
        <begin position="22"/>
        <end position="43"/>
    </location>
</feature>
<dbReference type="Pfam" id="PF01514">
    <property type="entry name" value="YscJ_FliF"/>
    <property type="match status" value="1"/>
</dbReference>
<dbReference type="InterPro" id="IPR000067">
    <property type="entry name" value="FlgMring_FliF"/>
</dbReference>
<evidence type="ECO:0000256" key="11">
    <source>
        <dbReference type="SAM" id="Phobius"/>
    </source>
</evidence>
<dbReference type="InterPro" id="IPR006182">
    <property type="entry name" value="FliF_N_dom"/>
</dbReference>
<comment type="similarity">
    <text evidence="3 9">Belongs to the FliF family.</text>
</comment>
<evidence type="ECO:0000256" key="5">
    <source>
        <dbReference type="ARBA" id="ARBA00022692"/>
    </source>
</evidence>
<evidence type="ECO:0000313" key="15">
    <source>
        <dbReference type="Proteomes" id="UP000633219"/>
    </source>
</evidence>
<dbReference type="GO" id="GO:0071973">
    <property type="term" value="P:bacterial-type flagellum-dependent cell motility"/>
    <property type="evidence" value="ECO:0007669"/>
    <property type="project" value="InterPro"/>
</dbReference>
<name>A0A936YQE5_9HYPH</name>
<dbReference type="PANTHER" id="PTHR30046">
    <property type="entry name" value="FLAGELLAR M-RING PROTEIN"/>
    <property type="match status" value="1"/>
</dbReference>
<dbReference type="InterPro" id="IPR013556">
    <property type="entry name" value="Flag_M-ring_C"/>
</dbReference>
<evidence type="ECO:0000256" key="3">
    <source>
        <dbReference type="ARBA" id="ARBA00007971"/>
    </source>
</evidence>
<evidence type="ECO:0000259" key="12">
    <source>
        <dbReference type="Pfam" id="PF01514"/>
    </source>
</evidence>
<dbReference type="PIRSF" id="PIRSF004862">
    <property type="entry name" value="FliF"/>
    <property type="match status" value="1"/>
</dbReference>
<dbReference type="RefSeq" id="WP_201652011.1">
    <property type="nucleotide sequence ID" value="NZ_JAEQNC010000001.1"/>
</dbReference>
<dbReference type="InterPro" id="IPR043427">
    <property type="entry name" value="YscJ/FliF"/>
</dbReference>
<keyword evidence="15" id="KW-1185">Reference proteome</keyword>
<evidence type="ECO:0000259" key="13">
    <source>
        <dbReference type="Pfam" id="PF08345"/>
    </source>
</evidence>
<evidence type="ECO:0000256" key="9">
    <source>
        <dbReference type="PIRNR" id="PIRNR004862"/>
    </source>
</evidence>
<dbReference type="NCBIfam" id="TIGR00206">
    <property type="entry name" value="fliF"/>
    <property type="match status" value="1"/>
</dbReference>
<comment type="subcellular location">
    <subcellularLocation>
        <location evidence="1 9">Bacterial flagellum basal body</location>
    </subcellularLocation>
    <subcellularLocation>
        <location evidence="2">Cell membrane</location>
        <topology evidence="2">Multi-pass membrane protein</topology>
    </subcellularLocation>
</comment>
<evidence type="ECO:0000256" key="6">
    <source>
        <dbReference type="ARBA" id="ARBA00022989"/>
    </source>
</evidence>
<comment type="function">
    <text evidence="9">The M ring may be actively involved in energy transduction.</text>
</comment>
<dbReference type="Gene3D" id="3.30.300.30">
    <property type="match status" value="1"/>
</dbReference>
<dbReference type="GO" id="GO:0005886">
    <property type="term" value="C:plasma membrane"/>
    <property type="evidence" value="ECO:0007669"/>
    <property type="project" value="UniProtKB-SubCell"/>
</dbReference>
<accession>A0A936YQE5</accession>
<keyword evidence="8 9" id="KW-0975">Bacterial flagellum</keyword>
<evidence type="ECO:0000313" key="14">
    <source>
        <dbReference type="EMBL" id="MBL0370662.1"/>
    </source>
</evidence>
<comment type="caution">
    <text evidence="14">The sequence shown here is derived from an EMBL/GenBank/DDBJ whole genome shotgun (WGS) entry which is preliminary data.</text>
</comment>
<evidence type="ECO:0000256" key="7">
    <source>
        <dbReference type="ARBA" id="ARBA00023136"/>
    </source>
</evidence>
<reference evidence="14" key="1">
    <citation type="submission" date="2021-01" db="EMBL/GenBank/DDBJ databases">
        <title>Rhizobium sp. strain KVB221 16S ribosomal RNA gene Genome sequencing and assembly.</title>
        <authorList>
            <person name="Kang M."/>
        </authorList>
    </citation>
    <scope>NUCLEOTIDE SEQUENCE</scope>
    <source>
        <strain evidence="14">KVB221</strain>
    </source>
</reference>
<dbReference type="GO" id="GO:0003774">
    <property type="term" value="F:cytoskeletal motor activity"/>
    <property type="evidence" value="ECO:0007669"/>
    <property type="project" value="InterPro"/>
</dbReference>
<feature type="domain" description="Flagellar M-ring C-terminal" evidence="13">
    <location>
        <begin position="249"/>
        <end position="413"/>
    </location>
</feature>
<proteinExistence type="inferred from homology"/>
<gene>
    <name evidence="14" type="primary">fliF</name>
    <name evidence="14" type="ORF">JJB09_01350</name>
</gene>
<protein>
    <recommendedName>
        <fullName evidence="9">Flagellar M-ring protein</fullName>
    </recommendedName>
</protein>
<feature type="compositionally biased region" description="Polar residues" evidence="10">
    <location>
        <begin position="297"/>
        <end position="326"/>
    </location>
</feature>
<feature type="region of interest" description="Disordered" evidence="10">
    <location>
        <begin position="282"/>
        <end position="342"/>
    </location>
</feature>
<keyword evidence="5 11" id="KW-0812">Transmembrane</keyword>
<evidence type="ECO:0000256" key="1">
    <source>
        <dbReference type="ARBA" id="ARBA00004117"/>
    </source>
</evidence>
<keyword evidence="4" id="KW-1003">Cell membrane</keyword>
<organism evidence="14 15">
    <name type="scientific">Rhizobium setariae</name>
    <dbReference type="NCBI Taxonomy" id="2801340"/>
    <lineage>
        <taxon>Bacteria</taxon>
        <taxon>Pseudomonadati</taxon>
        <taxon>Pseudomonadota</taxon>
        <taxon>Alphaproteobacteria</taxon>
        <taxon>Hyphomicrobiales</taxon>
        <taxon>Rhizobiaceae</taxon>
        <taxon>Rhizobium/Agrobacterium group</taxon>
        <taxon>Rhizobium</taxon>
    </lineage>
</organism>
<evidence type="ECO:0000256" key="4">
    <source>
        <dbReference type="ARBA" id="ARBA00022475"/>
    </source>
</evidence>
<keyword evidence="14" id="KW-0969">Cilium</keyword>
<dbReference type="EMBL" id="JAEQNC010000001">
    <property type="protein sequence ID" value="MBL0370662.1"/>
    <property type="molecule type" value="Genomic_DNA"/>
</dbReference>
<dbReference type="GO" id="GO:0009431">
    <property type="term" value="C:bacterial-type flagellum basal body, MS ring"/>
    <property type="evidence" value="ECO:0007669"/>
    <property type="project" value="InterPro"/>
</dbReference>
<keyword evidence="7 11" id="KW-0472">Membrane</keyword>
<dbReference type="Pfam" id="PF08345">
    <property type="entry name" value="YscJ_FliF_C"/>
    <property type="match status" value="1"/>
</dbReference>
<keyword evidence="14" id="KW-0282">Flagellum</keyword>